<accession>A0ABQ8ZH38</accession>
<gene>
    <name evidence="2" type="ORF">OIU77_015461</name>
</gene>
<proteinExistence type="predicted"/>
<name>A0ABQ8ZH38_9ROSI</name>
<protein>
    <submittedName>
        <fullName evidence="2">Uncharacterized protein</fullName>
    </submittedName>
</protein>
<evidence type="ECO:0000313" key="3">
    <source>
        <dbReference type="Proteomes" id="UP001141253"/>
    </source>
</evidence>
<sequence>MIKLGITIRHGTNFHLRFREKSVCGDHYYNLCPNFLLRSCCAIGLCDLCFNQGWPLAVPVHFVFLLVLFAF</sequence>
<evidence type="ECO:0000313" key="2">
    <source>
        <dbReference type="EMBL" id="KAJ6301153.1"/>
    </source>
</evidence>
<reference evidence="2" key="2">
    <citation type="journal article" date="2023" name="Int. J. Mol. Sci.">
        <title>De Novo Assembly and Annotation of 11 Diverse Shrub Willow (Salix) Genomes Reveals Novel Gene Organization in Sex-Linked Regions.</title>
        <authorList>
            <person name="Hyden B."/>
            <person name="Feng K."/>
            <person name="Yates T.B."/>
            <person name="Jawdy S."/>
            <person name="Cereghino C."/>
            <person name="Smart L.B."/>
            <person name="Muchero W."/>
        </authorList>
    </citation>
    <scope>NUCLEOTIDE SEQUENCE</scope>
    <source>
        <tissue evidence="2">Shoot tip</tissue>
    </source>
</reference>
<keyword evidence="1" id="KW-0812">Transmembrane</keyword>
<feature type="non-terminal residue" evidence="2">
    <location>
        <position position="71"/>
    </location>
</feature>
<keyword evidence="1" id="KW-1133">Transmembrane helix</keyword>
<keyword evidence="3" id="KW-1185">Reference proteome</keyword>
<reference evidence="2" key="1">
    <citation type="submission" date="2022-10" db="EMBL/GenBank/DDBJ databases">
        <authorList>
            <person name="Hyden B.L."/>
            <person name="Feng K."/>
            <person name="Yates T."/>
            <person name="Jawdy S."/>
            <person name="Smart L.B."/>
            <person name="Muchero W."/>
        </authorList>
    </citation>
    <scope>NUCLEOTIDE SEQUENCE</scope>
    <source>
        <tissue evidence="2">Shoot tip</tissue>
    </source>
</reference>
<comment type="caution">
    <text evidence="2">The sequence shown here is derived from an EMBL/GenBank/DDBJ whole genome shotgun (WGS) entry which is preliminary data.</text>
</comment>
<keyword evidence="1" id="KW-0472">Membrane</keyword>
<feature type="transmembrane region" description="Helical" evidence="1">
    <location>
        <begin position="53"/>
        <end position="70"/>
    </location>
</feature>
<dbReference type="Proteomes" id="UP001141253">
    <property type="component" value="Chromosome 16"/>
</dbReference>
<evidence type="ECO:0000256" key="1">
    <source>
        <dbReference type="SAM" id="Phobius"/>
    </source>
</evidence>
<dbReference type="EMBL" id="JAPFFI010000027">
    <property type="protein sequence ID" value="KAJ6301153.1"/>
    <property type="molecule type" value="Genomic_DNA"/>
</dbReference>
<organism evidence="2 3">
    <name type="scientific">Salix suchowensis</name>
    <dbReference type="NCBI Taxonomy" id="1278906"/>
    <lineage>
        <taxon>Eukaryota</taxon>
        <taxon>Viridiplantae</taxon>
        <taxon>Streptophyta</taxon>
        <taxon>Embryophyta</taxon>
        <taxon>Tracheophyta</taxon>
        <taxon>Spermatophyta</taxon>
        <taxon>Magnoliopsida</taxon>
        <taxon>eudicotyledons</taxon>
        <taxon>Gunneridae</taxon>
        <taxon>Pentapetalae</taxon>
        <taxon>rosids</taxon>
        <taxon>fabids</taxon>
        <taxon>Malpighiales</taxon>
        <taxon>Salicaceae</taxon>
        <taxon>Saliceae</taxon>
        <taxon>Salix</taxon>
    </lineage>
</organism>